<dbReference type="Proteomes" id="UP001529510">
    <property type="component" value="Unassembled WGS sequence"/>
</dbReference>
<sequence length="62" mass="6838">SCRPHLYAHAHVDLSPMLGPMEGDLAAPIDLGSLHPELLKEVQHVVIAREDLLLHVNEIIGR</sequence>
<evidence type="ECO:0000313" key="1">
    <source>
        <dbReference type="EMBL" id="KAL0155174.1"/>
    </source>
</evidence>
<proteinExistence type="predicted"/>
<name>A0ABD0MYY2_CIRMR</name>
<gene>
    <name evidence="1" type="ORF">M9458_049437</name>
</gene>
<feature type="non-terminal residue" evidence="1">
    <location>
        <position position="62"/>
    </location>
</feature>
<accession>A0ABD0MYY2</accession>
<comment type="caution">
    <text evidence="1">The sequence shown here is derived from an EMBL/GenBank/DDBJ whole genome shotgun (WGS) entry which is preliminary data.</text>
</comment>
<reference evidence="1 2" key="1">
    <citation type="submission" date="2024-05" db="EMBL/GenBank/DDBJ databases">
        <title>Genome sequencing and assembly of Indian major carp, Cirrhinus mrigala (Hamilton, 1822).</title>
        <authorList>
            <person name="Mohindra V."/>
            <person name="Chowdhury L.M."/>
            <person name="Lal K."/>
            <person name="Jena J.K."/>
        </authorList>
    </citation>
    <scope>NUCLEOTIDE SEQUENCE [LARGE SCALE GENOMIC DNA]</scope>
    <source>
        <strain evidence="1">CM1030</strain>
        <tissue evidence="1">Blood</tissue>
    </source>
</reference>
<keyword evidence="2" id="KW-1185">Reference proteome</keyword>
<evidence type="ECO:0008006" key="3">
    <source>
        <dbReference type="Google" id="ProtNLM"/>
    </source>
</evidence>
<organism evidence="1 2">
    <name type="scientific">Cirrhinus mrigala</name>
    <name type="common">Mrigala</name>
    <dbReference type="NCBI Taxonomy" id="683832"/>
    <lineage>
        <taxon>Eukaryota</taxon>
        <taxon>Metazoa</taxon>
        <taxon>Chordata</taxon>
        <taxon>Craniata</taxon>
        <taxon>Vertebrata</taxon>
        <taxon>Euteleostomi</taxon>
        <taxon>Actinopterygii</taxon>
        <taxon>Neopterygii</taxon>
        <taxon>Teleostei</taxon>
        <taxon>Ostariophysi</taxon>
        <taxon>Cypriniformes</taxon>
        <taxon>Cyprinidae</taxon>
        <taxon>Labeoninae</taxon>
        <taxon>Labeonini</taxon>
        <taxon>Cirrhinus</taxon>
    </lineage>
</organism>
<evidence type="ECO:0000313" key="2">
    <source>
        <dbReference type="Proteomes" id="UP001529510"/>
    </source>
</evidence>
<feature type="non-terminal residue" evidence="1">
    <location>
        <position position="1"/>
    </location>
</feature>
<dbReference type="AlphaFoldDB" id="A0ABD0MYY2"/>
<protein>
    <recommendedName>
        <fullName evidence="3">Interphotoreceptor retinoid binding protein</fullName>
    </recommendedName>
</protein>
<dbReference type="EMBL" id="JAMKFB020000025">
    <property type="protein sequence ID" value="KAL0155174.1"/>
    <property type="molecule type" value="Genomic_DNA"/>
</dbReference>